<proteinExistence type="predicted"/>
<sequence>MWLEELLSKQSRHTAYMLTMRHSRGEHEAHTTQGKGVSHLGFGAACIECSSNRHPLRHVPDGWRRKGVLSNNS</sequence>
<reference evidence="1" key="1">
    <citation type="submission" date="2020-10" db="EMBL/GenBank/DDBJ databases">
        <title>Taxonomic study of unclassified bacteria belonging to the class Ktedonobacteria.</title>
        <authorList>
            <person name="Yabe S."/>
            <person name="Wang C.M."/>
            <person name="Zheng Y."/>
            <person name="Sakai Y."/>
            <person name="Cavaletti L."/>
            <person name="Monciardini P."/>
            <person name="Donadio S."/>
        </authorList>
    </citation>
    <scope>NUCLEOTIDE SEQUENCE</scope>
    <source>
        <strain evidence="1">SOSP1-1</strain>
    </source>
</reference>
<gene>
    <name evidence="1" type="ORF">KSX_80670</name>
</gene>
<comment type="caution">
    <text evidence="1">The sequence shown here is derived from an EMBL/GenBank/DDBJ whole genome shotgun (WGS) entry which is preliminary data.</text>
</comment>
<accession>A0A8J3I5G0</accession>
<name>A0A8J3I5G0_9CHLR</name>
<dbReference type="EMBL" id="BNJF01000006">
    <property type="protein sequence ID" value="GHO49904.1"/>
    <property type="molecule type" value="Genomic_DNA"/>
</dbReference>
<dbReference type="AlphaFoldDB" id="A0A8J3I5G0"/>
<organism evidence="1 2">
    <name type="scientific">Ktedonospora formicarum</name>
    <dbReference type="NCBI Taxonomy" id="2778364"/>
    <lineage>
        <taxon>Bacteria</taxon>
        <taxon>Bacillati</taxon>
        <taxon>Chloroflexota</taxon>
        <taxon>Ktedonobacteria</taxon>
        <taxon>Ktedonobacterales</taxon>
        <taxon>Ktedonobacteraceae</taxon>
        <taxon>Ktedonospora</taxon>
    </lineage>
</organism>
<keyword evidence="2" id="KW-1185">Reference proteome</keyword>
<protein>
    <submittedName>
        <fullName evidence="1">Uncharacterized protein</fullName>
    </submittedName>
</protein>
<evidence type="ECO:0000313" key="1">
    <source>
        <dbReference type="EMBL" id="GHO49904.1"/>
    </source>
</evidence>
<evidence type="ECO:0000313" key="2">
    <source>
        <dbReference type="Proteomes" id="UP000612362"/>
    </source>
</evidence>
<dbReference type="Proteomes" id="UP000612362">
    <property type="component" value="Unassembled WGS sequence"/>
</dbReference>